<evidence type="ECO:0000313" key="3">
    <source>
        <dbReference type="Proteomes" id="UP000066487"/>
    </source>
</evidence>
<sequence length="137" mass="14786">MPPLTKRRVLLTAMALLVMVPPTMAAAFFGVMGLMVSIPSLLQGDFSAPLTLPMVVFGWLGVYSGWRIYFGLLRSRPRFGSKVRLMVGLLCGMLAAAVMIFGVHPLSVSIALFAPSIIVAAILAVLMWSIPAENHRS</sequence>
<dbReference type="AlphaFoldDB" id="A0A0N9W181"/>
<dbReference type="RefSeq" id="WP_054598055.1">
    <property type="nucleotide sequence ID" value="NZ_CP012830.1"/>
</dbReference>
<keyword evidence="1" id="KW-0812">Transmembrane</keyword>
<gene>
    <name evidence="2" type="ORF">AO353_28885</name>
</gene>
<feature type="transmembrane region" description="Helical" evidence="1">
    <location>
        <begin position="85"/>
        <end position="104"/>
    </location>
</feature>
<reference evidence="3" key="1">
    <citation type="submission" date="2015-09" db="EMBL/GenBank/DDBJ databases">
        <title>Whole genome sequence of Pseudomonas fluorescens FW300-N2E3.</title>
        <authorList>
            <person name="Ray J."/>
            <person name="Melnyk R."/>
            <person name="Deutschbauer A."/>
        </authorList>
    </citation>
    <scope>NUCLEOTIDE SEQUENCE [LARGE SCALE GENOMIC DNA]</scope>
    <source>
        <strain evidence="3">FW300-N2E3</strain>
    </source>
</reference>
<keyword evidence="1" id="KW-1133">Transmembrane helix</keyword>
<feature type="transmembrane region" description="Helical" evidence="1">
    <location>
        <begin position="49"/>
        <end position="73"/>
    </location>
</feature>
<dbReference type="Proteomes" id="UP000066487">
    <property type="component" value="Chromosome"/>
</dbReference>
<evidence type="ECO:0008006" key="4">
    <source>
        <dbReference type="Google" id="ProtNLM"/>
    </source>
</evidence>
<evidence type="ECO:0000313" key="2">
    <source>
        <dbReference type="EMBL" id="ALI04873.1"/>
    </source>
</evidence>
<name>A0A0N9W181_PSEFL</name>
<dbReference type="EMBL" id="CP012830">
    <property type="protein sequence ID" value="ALI04873.1"/>
    <property type="molecule type" value="Genomic_DNA"/>
</dbReference>
<feature type="transmembrane region" description="Helical" evidence="1">
    <location>
        <begin position="110"/>
        <end position="130"/>
    </location>
</feature>
<keyword evidence="1" id="KW-0472">Membrane</keyword>
<protein>
    <recommendedName>
        <fullName evidence="4">Transmembrane protein</fullName>
    </recommendedName>
</protein>
<dbReference type="OrthoDB" id="7006172at2"/>
<organism evidence="2 3">
    <name type="scientific">Pseudomonas fluorescens</name>
    <dbReference type="NCBI Taxonomy" id="294"/>
    <lineage>
        <taxon>Bacteria</taxon>
        <taxon>Pseudomonadati</taxon>
        <taxon>Pseudomonadota</taxon>
        <taxon>Gammaproteobacteria</taxon>
        <taxon>Pseudomonadales</taxon>
        <taxon>Pseudomonadaceae</taxon>
        <taxon>Pseudomonas</taxon>
    </lineage>
</organism>
<proteinExistence type="predicted"/>
<accession>A0A0N9W181</accession>
<evidence type="ECO:0000256" key="1">
    <source>
        <dbReference type="SAM" id="Phobius"/>
    </source>
</evidence>
<reference evidence="2 3" key="2">
    <citation type="journal article" date="2018" name="Nature">
        <title>Mutant phenotypes for thousands of bacterial genes of unknown function.</title>
        <authorList>
            <person name="Price M.N."/>
            <person name="Wetmore K.M."/>
            <person name="Waters R.J."/>
            <person name="Callaghan M."/>
            <person name="Ray J."/>
            <person name="Liu H."/>
            <person name="Kuehl J.V."/>
            <person name="Melnyk R.A."/>
            <person name="Lamson J.S."/>
            <person name="Suh Y."/>
            <person name="Carlson H.K."/>
            <person name="Esquivel Z."/>
            <person name="Sadeeshkumar H."/>
            <person name="Chakraborty R."/>
            <person name="Zane G.M."/>
            <person name="Rubin B.E."/>
            <person name="Wall J.D."/>
            <person name="Visel A."/>
            <person name="Bristow J."/>
            <person name="Blow M.J."/>
            <person name="Arkin A.P."/>
            <person name="Deutschbauer A.M."/>
        </authorList>
    </citation>
    <scope>NUCLEOTIDE SEQUENCE [LARGE SCALE GENOMIC DNA]</scope>
    <source>
        <strain evidence="2 3">FW300-N2E3</strain>
    </source>
</reference>